<organism evidence="2">
    <name type="scientific">Ixodes ricinus</name>
    <name type="common">Common tick</name>
    <name type="synonym">Acarus ricinus</name>
    <dbReference type="NCBI Taxonomy" id="34613"/>
    <lineage>
        <taxon>Eukaryota</taxon>
        <taxon>Metazoa</taxon>
        <taxon>Ecdysozoa</taxon>
        <taxon>Arthropoda</taxon>
        <taxon>Chelicerata</taxon>
        <taxon>Arachnida</taxon>
        <taxon>Acari</taxon>
        <taxon>Parasitiformes</taxon>
        <taxon>Ixodida</taxon>
        <taxon>Ixodoidea</taxon>
        <taxon>Ixodidae</taxon>
        <taxon>Ixodinae</taxon>
        <taxon>Ixodes</taxon>
    </lineage>
</organism>
<feature type="chain" id="PRO_5025669240" evidence="1">
    <location>
        <begin position="18"/>
        <end position="91"/>
    </location>
</feature>
<dbReference type="AlphaFoldDB" id="A0A6B0U1J9"/>
<reference evidence="2" key="1">
    <citation type="submission" date="2019-12" db="EMBL/GenBank/DDBJ databases">
        <title>An insight into the sialome of adult female Ixodes ricinus ticks feeding for 6 days.</title>
        <authorList>
            <person name="Perner J."/>
            <person name="Ribeiro J.M.C."/>
        </authorList>
    </citation>
    <scope>NUCLEOTIDE SEQUENCE</scope>
    <source>
        <strain evidence="2">Semi-engorged</strain>
        <tissue evidence="2">Salivary glands</tissue>
    </source>
</reference>
<proteinExistence type="predicted"/>
<sequence length="91" mass="10587">MWLISLVLEVFVASVLCRASIEKCFQIAASEKLAVGLIRLLGKNFSLYSICFDFVHHISFSFYSKEYKRVQIKPGVYIFKFHKCIKLCFQP</sequence>
<accession>A0A6B0U1J9</accession>
<evidence type="ECO:0000313" key="2">
    <source>
        <dbReference type="EMBL" id="MXU86379.1"/>
    </source>
</evidence>
<feature type="signal peptide" evidence="1">
    <location>
        <begin position="1"/>
        <end position="17"/>
    </location>
</feature>
<protein>
    <submittedName>
        <fullName evidence="2">Putative secreted protein</fullName>
    </submittedName>
</protein>
<evidence type="ECO:0000256" key="1">
    <source>
        <dbReference type="SAM" id="SignalP"/>
    </source>
</evidence>
<keyword evidence="1" id="KW-0732">Signal</keyword>
<name>A0A6B0U1J9_IXORI</name>
<dbReference type="EMBL" id="GIFC01004296">
    <property type="protein sequence ID" value="MXU86379.1"/>
    <property type="molecule type" value="Transcribed_RNA"/>
</dbReference>